<dbReference type="EMBL" id="RHXB01000005">
    <property type="protein sequence ID" value="RSE26799.1"/>
    <property type="molecule type" value="Genomic_DNA"/>
</dbReference>
<dbReference type="OrthoDB" id="5298023at2"/>
<evidence type="ECO:0000256" key="1">
    <source>
        <dbReference type="ARBA" id="ARBA00022842"/>
    </source>
</evidence>
<dbReference type="Pfam" id="PF12804">
    <property type="entry name" value="NTP_transf_3"/>
    <property type="match status" value="1"/>
</dbReference>
<dbReference type="RefSeq" id="WP_125293306.1">
    <property type="nucleotide sequence ID" value="NZ_JAPTZM010000004.1"/>
</dbReference>
<name>A0A427V211_9ENTR</name>
<protein>
    <submittedName>
        <fullName evidence="3">Nucleotidyltransferase family protein</fullName>
    </submittedName>
</protein>
<dbReference type="GO" id="GO:0016779">
    <property type="term" value="F:nucleotidyltransferase activity"/>
    <property type="evidence" value="ECO:0007669"/>
    <property type="project" value="UniProtKB-ARBA"/>
</dbReference>
<dbReference type="PANTHER" id="PTHR43777">
    <property type="entry name" value="MOLYBDENUM COFACTOR CYTIDYLYLTRANSFERASE"/>
    <property type="match status" value="1"/>
</dbReference>
<dbReference type="Gene3D" id="3.90.550.10">
    <property type="entry name" value="Spore Coat Polysaccharide Biosynthesis Protein SpsA, Chain A"/>
    <property type="match status" value="1"/>
</dbReference>
<feature type="domain" description="MobA-like NTP transferase" evidence="2">
    <location>
        <begin position="56"/>
        <end position="152"/>
    </location>
</feature>
<evidence type="ECO:0000313" key="4">
    <source>
        <dbReference type="Proteomes" id="UP000275331"/>
    </source>
</evidence>
<dbReference type="AlphaFoldDB" id="A0A427V211"/>
<dbReference type="InterPro" id="IPR025877">
    <property type="entry name" value="MobA-like_NTP_Trfase"/>
</dbReference>
<gene>
    <name evidence="3" type="ORF">EGT71_10325</name>
</gene>
<proteinExistence type="predicted"/>
<dbReference type="InterPro" id="IPR029044">
    <property type="entry name" value="Nucleotide-diphossugar_trans"/>
</dbReference>
<evidence type="ECO:0000313" key="3">
    <source>
        <dbReference type="EMBL" id="RSE26799.1"/>
    </source>
</evidence>
<dbReference type="PANTHER" id="PTHR43777:SF1">
    <property type="entry name" value="MOLYBDENUM COFACTOR CYTIDYLYLTRANSFERASE"/>
    <property type="match status" value="1"/>
</dbReference>
<dbReference type="Proteomes" id="UP000275331">
    <property type="component" value="Unassembled WGS sequence"/>
</dbReference>
<organism evidence="3 4">
    <name type="scientific">Atlantibacter subterraneus</name>
    <dbReference type="NCBI Taxonomy" id="255519"/>
    <lineage>
        <taxon>Bacteria</taxon>
        <taxon>Pseudomonadati</taxon>
        <taxon>Pseudomonadota</taxon>
        <taxon>Gammaproteobacteria</taxon>
        <taxon>Enterobacterales</taxon>
        <taxon>Enterobacteriaceae</taxon>
        <taxon>Atlantibacter</taxon>
    </lineage>
</organism>
<keyword evidence="3" id="KW-0808">Transferase</keyword>
<sequence length="192" mass="20427">MPFEGITTPPVVIILAAGKGQRFRDSGGQEHKLDALFDGKTVLGHVMEAVKTAGLPWYLVRPPGGTDGMGESIALGVTATADASGWLILPGDLPLIRPDSLRRVALALNEKPVVVPYYQSHHGHPVGFHRSYLKVLSALQGDKGAGSIVQIAHKRGEVLPLALSDRGIIDDVDTTGDLRALRHRHASKTGIA</sequence>
<keyword evidence="1" id="KW-0460">Magnesium</keyword>
<comment type="caution">
    <text evidence="3">The sequence shown here is derived from an EMBL/GenBank/DDBJ whole genome shotgun (WGS) entry which is preliminary data.</text>
</comment>
<dbReference type="CDD" id="cd04182">
    <property type="entry name" value="GT_2_like_f"/>
    <property type="match status" value="1"/>
</dbReference>
<reference evidence="3 4" key="1">
    <citation type="submission" date="2018-10" db="EMBL/GenBank/DDBJ databases">
        <title>Transmission dynamics of multidrug resistant bacteria on intensive care unit surfaces.</title>
        <authorList>
            <person name="D'Souza A.W."/>
            <person name="Potter R.F."/>
            <person name="Wallace M."/>
            <person name="Shupe A."/>
            <person name="Patel S."/>
            <person name="Sun S."/>
            <person name="Gul D."/>
            <person name="Kwon J.H."/>
            <person name="Andleeb S."/>
            <person name="Burnham C.-A.D."/>
            <person name="Dantas G."/>
        </authorList>
    </citation>
    <scope>NUCLEOTIDE SEQUENCE [LARGE SCALE GENOMIC DNA]</scope>
    <source>
        <strain evidence="3 4">AS_373</strain>
    </source>
</reference>
<accession>A0A427V211</accession>
<dbReference type="SUPFAM" id="SSF53448">
    <property type="entry name" value="Nucleotide-diphospho-sugar transferases"/>
    <property type="match status" value="1"/>
</dbReference>
<evidence type="ECO:0000259" key="2">
    <source>
        <dbReference type="Pfam" id="PF12804"/>
    </source>
</evidence>